<evidence type="ECO:0000256" key="6">
    <source>
        <dbReference type="ARBA" id="ARBA00022692"/>
    </source>
</evidence>
<keyword evidence="12" id="KW-0548">Nucleotidyltransferase</keyword>
<keyword evidence="10 11" id="KW-0472">Membrane</keyword>
<dbReference type="AlphaFoldDB" id="A0A9E7IGI4"/>
<dbReference type="PANTHER" id="PTHR32523">
    <property type="entry name" value="PHYTOL KINASE 1, CHLOROPLASTIC"/>
    <property type="match status" value="1"/>
</dbReference>
<keyword evidence="3" id="KW-0150">Chloroplast</keyword>
<dbReference type="GO" id="GO:0016301">
    <property type="term" value="F:kinase activity"/>
    <property type="evidence" value="ECO:0007669"/>
    <property type="project" value="UniProtKB-KW"/>
</dbReference>
<keyword evidence="4" id="KW-0934">Plastid</keyword>
<gene>
    <name evidence="12" type="ORF">MUK42_13690</name>
</gene>
<evidence type="ECO:0000256" key="11">
    <source>
        <dbReference type="SAM" id="Phobius"/>
    </source>
</evidence>
<feature type="transmembrane region" description="Helical" evidence="11">
    <location>
        <begin position="223"/>
        <end position="241"/>
    </location>
</feature>
<keyword evidence="13" id="KW-1185">Reference proteome</keyword>
<evidence type="ECO:0000256" key="1">
    <source>
        <dbReference type="ARBA" id="ARBA00004508"/>
    </source>
</evidence>
<evidence type="ECO:0000256" key="9">
    <source>
        <dbReference type="ARBA" id="ARBA00022989"/>
    </source>
</evidence>
<keyword evidence="8" id="KW-0809">Transit peptide</keyword>
<evidence type="ECO:0000256" key="10">
    <source>
        <dbReference type="ARBA" id="ARBA00023136"/>
    </source>
</evidence>
<dbReference type="GO" id="GO:0031969">
    <property type="term" value="C:chloroplast membrane"/>
    <property type="evidence" value="ECO:0007669"/>
    <property type="project" value="UniProtKB-SubCell"/>
</dbReference>
<dbReference type="PANTHER" id="PTHR32523:SF7">
    <property type="entry name" value="FARNESOL KINASE, CHLOROPLASTIC"/>
    <property type="match status" value="1"/>
</dbReference>
<name>A0A9E7IGI4_9LILI</name>
<proteinExistence type="inferred from homology"/>
<comment type="similarity">
    <text evidence="2">Belongs to the polyprenol kinase family.</text>
</comment>
<evidence type="ECO:0000256" key="4">
    <source>
        <dbReference type="ARBA" id="ARBA00022640"/>
    </source>
</evidence>
<feature type="transmembrane region" description="Helical" evidence="11">
    <location>
        <begin position="123"/>
        <end position="146"/>
    </location>
</feature>
<dbReference type="Proteomes" id="UP001055439">
    <property type="component" value="Chromosome 9"/>
</dbReference>
<reference evidence="12" key="1">
    <citation type="submission" date="2022-05" db="EMBL/GenBank/DDBJ databases">
        <title>The Musa troglodytarum L. genome provides insights into the mechanism of non-climacteric behaviour and enrichment of carotenoids.</title>
        <authorList>
            <person name="Wang J."/>
        </authorList>
    </citation>
    <scope>NUCLEOTIDE SEQUENCE</scope>
    <source>
        <tissue evidence="12">Leaf</tissue>
    </source>
</reference>
<organism evidence="12 13">
    <name type="scientific">Musa troglodytarum</name>
    <name type="common">fe'i banana</name>
    <dbReference type="NCBI Taxonomy" id="320322"/>
    <lineage>
        <taxon>Eukaryota</taxon>
        <taxon>Viridiplantae</taxon>
        <taxon>Streptophyta</taxon>
        <taxon>Embryophyta</taxon>
        <taxon>Tracheophyta</taxon>
        <taxon>Spermatophyta</taxon>
        <taxon>Magnoliopsida</taxon>
        <taxon>Liliopsida</taxon>
        <taxon>Zingiberales</taxon>
        <taxon>Musaceae</taxon>
        <taxon>Musa</taxon>
    </lineage>
</organism>
<feature type="transmembrane region" description="Helical" evidence="11">
    <location>
        <begin position="101"/>
        <end position="117"/>
    </location>
</feature>
<dbReference type="InterPro" id="IPR039606">
    <property type="entry name" value="Phytol/farnesol_kinase"/>
</dbReference>
<keyword evidence="5" id="KW-0808">Transferase</keyword>
<keyword evidence="9 11" id="KW-1133">Transmembrane helix</keyword>
<evidence type="ECO:0000313" key="13">
    <source>
        <dbReference type="Proteomes" id="UP001055439"/>
    </source>
</evidence>
<dbReference type="OrthoDB" id="5673at2759"/>
<evidence type="ECO:0000256" key="2">
    <source>
        <dbReference type="ARBA" id="ARBA00010794"/>
    </source>
</evidence>
<accession>A0A9E7IGI4</accession>
<keyword evidence="7" id="KW-0418">Kinase</keyword>
<protein>
    <submittedName>
        <fullName evidence="12">Cytidylyltransferase family</fullName>
    </submittedName>
</protein>
<evidence type="ECO:0000256" key="5">
    <source>
        <dbReference type="ARBA" id="ARBA00022679"/>
    </source>
</evidence>
<evidence type="ECO:0000313" key="12">
    <source>
        <dbReference type="EMBL" id="URE47382.1"/>
    </source>
</evidence>
<evidence type="ECO:0000256" key="7">
    <source>
        <dbReference type="ARBA" id="ARBA00022777"/>
    </source>
</evidence>
<evidence type="ECO:0000256" key="8">
    <source>
        <dbReference type="ARBA" id="ARBA00022946"/>
    </source>
</evidence>
<comment type="subcellular location">
    <subcellularLocation>
        <location evidence="1">Plastid</location>
        <location evidence="1">Chloroplast membrane</location>
        <topology evidence="1">Multi-pass membrane protein</topology>
    </subcellularLocation>
</comment>
<sequence length="297" mass="32480">MYTEVSLLCHASPIRSSGHLGRRSFPSVFGTPPLFPPGFRSSCFPHHRLLATMAHPISLESSVIHDLGAAALTSATALGLLRFWEELAKRGVFEQKLNRKLVHISIGLIFLLFWPLFSSGSQAPLLAALAPGINIIRMLLLGSGIWKNDAMVKSISRHGDYRELLKGPVYYACTITFATLLFWRTSPIAIATICNLCAGDGVADIVGRQFGRKKLFYNHNKSFAGSIAMALAGFLASVGYMHYYHTFGFIEESWGMIIRFFVVSLASALVESLPISSEVDDNLTVPVTSLLVGGLVF</sequence>
<dbReference type="GO" id="GO:0016779">
    <property type="term" value="F:nucleotidyltransferase activity"/>
    <property type="evidence" value="ECO:0007669"/>
    <property type="project" value="UniProtKB-KW"/>
</dbReference>
<dbReference type="EMBL" id="CP097511">
    <property type="protein sequence ID" value="URE47382.1"/>
    <property type="molecule type" value="Genomic_DNA"/>
</dbReference>
<evidence type="ECO:0000256" key="3">
    <source>
        <dbReference type="ARBA" id="ARBA00022528"/>
    </source>
</evidence>
<keyword evidence="6 11" id="KW-0812">Transmembrane</keyword>